<evidence type="ECO:0000256" key="2">
    <source>
        <dbReference type="ARBA" id="ARBA00005417"/>
    </source>
</evidence>
<dbReference type="PANTHER" id="PTHR43553:SF24">
    <property type="entry name" value="ENERGY-COUPLING FACTOR TRANSPORTER ATP-BINDING PROTEIN ECFA1"/>
    <property type="match status" value="1"/>
</dbReference>
<dbReference type="PROSITE" id="PS00211">
    <property type="entry name" value="ABC_TRANSPORTER_1"/>
    <property type="match status" value="1"/>
</dbReference>
<dbReference type="InterPro" id="IPR027417">
    <property type="entry name" value="P-loop_NTPase"/>
</dbReference>
<dbReference type="GO" id="GO:0042626">
    <property type="term" value="F:ATPase-coupled transmembrane transporter activity"/>
    <property type="evidence" value="ECO:0007669"/>
    <property type="project" value="TreeGrafter"/>
</dbReference>
<evidence type="ECO:0000313" key="11">
    <source>
        <dbReference type="Proteomes" id="UP000032483"/>
    </source>
</evidence>
<dbReference type="GO" id="GO:0005524">
    <property type="term" value="F:ATP binding"/>
    <property type="evidence" value="ECO:0007669"/>
    <property type="project" value="UniProtKB-KW"/>
</dbReference>
<proteinExistence type="inferred from homology"/>
<keyword evidence="11" id="KW-1185">Reference proteome</keyword>
<gene>
    <name evidence="10" type="ORF">TQ39_09830</name>
</gene>
<dbReference type="GeneID" id="42856882"/>
<keyword evidence="5" id="KW-0547">Nucleotide-binding</keyword>
<keyword evidence="4" id="KW-1003">Cell membrane</keyword>
<evidence type="ECO:0000256" key="3">
    <source>
        <dbReference type="ARBA" id="ARBA00022448"/>
    </source>
</evidence>
<evidence type="ECO:0000256" key="5">
    <source>
        <dbReference type="ARBA" id="ARBA00022741"/>
    </source>
</evidence>
<dbReference type="AlphaFoldDB" id="A0A0D8IZZ4"/>
<dbReference type="FunFam" id="3.40.50.300:FF:000224">
    <property type="entry name" value="Energy-coupling factor transporter ATP-binding protein EcfA"/>
    <property type="match status" value="1"/>
</dbReference>
<dbReference type="InterPro" id="IPR003593">
    <property type="entry name" value="AAA+_ATPase"/>
</dbReference>
<dbReference type="RefSeq" id="WP_050005404.1">
    <property type="nucleotide sequence ID" value="NZ_CAUBPW010000005.1"/>
</dbReference>
<comment type="similarity">
    <text evidence="2">Belongs to the ABC transporter superfamily.</text>
</comment>
<keyword evidence="8" id="KW-0472">Membrane</keyword>
<evidence type="ECO:0000259" key="9">
    <source>
        <dbReference type="PROSITE" id="PS50893"/>
    </source>
</evidence>
<dbReference type="Gene3D" id="3.40.50.300">
    <property type="entry name" value="P-loop containing nucleotide triphosphate hydrolases"/>
    <property type="match status" value="1"/>
</dbReference>
<sequence>MEEILRFEHVSYAYEEEREALLDVCVKVCAGERVAVLGSNGAGKSTFFLLANGVLRPGAGRILFRGAPVGSGAKQLNVLRRGVGLVFQDPEVQLLGGSVEEEVSFGPMNLRLPVGEVRARVDAAIRSFALEEYRGRAPQYLSGGEKKRVTLADALAMEPQMLLLDEPAASLDPANTRLLEQNLQMLSEQGLGLMVATHDVDFAWRWATRVLVFRGGRLAGDGEPREIFENVSLLRTCGLEQPVLYRVGRVLGLAAPPHTVEELEQEWKP</sequence>
<feature type="domain" description="ABC transporter" evidence="9">
    <location>
        <begin position="5"/>
        <end position="240"/>
    </location>
</feature>
<protein>
    <submittedName>
        <fullName evidence="10">ATP-binding protein</fullName>
    </submittedName>
</protein>
<dbReference type="SUPFAM" id="SSF52540">
    <property type="entry name" value="P-loop containing nucleoside triphosphate hydrolases"/>
    <property type="match status" value="1"/>
</dbReference>
<dbReference type="GO" id="GO:0043190">
    <property type="term" value="C:ATP-binding cassette (ABC) transporter complex"/>
    <property type="evidence" value="ECO:0007669"/>
    <property type="project" value="TreeGrafter"/>
</dbReference>
<keyword evidence="3" id="KW-0813">Transport</keyword>
<dbReference type="Proteomes" id="UP000032483">
    <property type="component" value="Unassembled WGS sequence"/>
</dbReference>
<dbReference type="InterPro" id="IPR015856">
    <property type="entry name" value="ABC_transpr_CbiO/EcfA_su"/>
</dbReference>
<dbReference type="SMART" id="SM00382">
    <property type="entry name" value="AAA"/>
    <property type="match status" value="1"/>
</dbReference>
<evidence type="ECO:0000313" key="10">
    <source>
        <dbReference type="EMBL" id="KJF39861.1"/>
    </source>
</evidence>
<dbReference type="PANTHER" id="PTHR43553">
    <property type="entry name" value="HEAVY METAL TRANSPORTER"/>
    <property type="match status" value="1"/>
</dbReference>
<keyword evidence="6 10" id="KW-0067">ATP-binding</keyword>
<comment type="caution">
    <text evidence="10">The sequence shown here is derived from an EMBL/GenBank/DDBJ whole genome shotgun (WGS) entry which is preliminary data.</text>
</comment>
<evidence type="ECO:0000256" key="8">
    <source>
        <dbReference type="ARBA" id="ARBA00023136"/>
    </source>
</evidence>
<comment type="subcellular location">
    <subcellularLocation>
        <location evidence="1">Cell membrane</location>
        <topology evidence="1">Peripheral membrane protein</topology>
    </subcellularLocation>
</comment>
<name>A0A0D8IZZ4_9FIRM</name>
<dbReference type="EMBL" id="JXXK01000012">
    <property type="protein sequence ID" value="KJF39861.1"/>
    <property type="molecule type" value="Genomic_DNA"/>
</dbReference>
<evidence type="ECO:0000256" key="4">
    <source>
        <dbReference type="ARBA" id="ARBA00022475"/>
    </source>
</evidence>
<evidence type="ECO:0000256" key="1">
    <source>
        <dbReference type="ARBA" id="ARBA00004202"/>
    </source>
</evidence>
<evidence type="ECO:0000256" key="6">
    <source>
        <dbReference type="ARBA" id="ARBA00022840"/>
    </source>
</evidence>
<dbReference type="Pfam" id="PF00005">
    <property type="entry name" value="ABC_tran"/>
    <property type="match status" value="1"/>
</dbReference>
<accession>A0A0D8IZZ4</accession>
<dbReference type="InterPro" id="IPR050095">
    <property type="entry name" value="ECF_ABC_transporter_ATP-bd"/>
</dbReference>
<dbReference type="GO" id="GO:0016887">
    <property type="term" value="F:ATP hydrolysis activity"/>
    <property type="evidence" value="ECO:0007669"/>
    <property type="project" value="InterPro"/>
</dbReference>
<reference evidence="10" key="1">
    <citation type="submission" date="2015-02" db="EMBL/GenBank/DDBJ databases">
        <title>A novel member of the family Ruminococcaceae isolated from human feces.</title>
        <authorList>
            <person name="Shkoporov A.N."/>
            <person name="Chaplin A.V."/>
            <person name="Motuzova O.V."/>
            <person name="Kafarskaia L.I."/>
            <person name="Khokhlova E.V."/>
            <person name="Efimov B.A."/>
        </authorList>
    </citation>
    <scope>NUCLEOTIDE SEQUENCE [LARGE SCALE GENOMIC DNA]</scope>
    <source>
        <strain evidence="10">585-1</strain>
    </source>
</reference>
<dbReference type="InterPro" id="IPR017871">
    <property type="entry name" value="ABC_transporter-like_CS"/>
</dbReference>
<organism evidence="10 11">
    <name type="scientific">Ruthenibacterium lactatiformans</name>
    <dbReference type="NCBI Taxonomy" id="1550024"/>
    <lineage>
        <taxon>Bacteria</taxon>
        <taxon>Bacillati</taxon>
        <taxon>Bacillota</taxon>
        <taxon>Clostridia</taxon>
        <taxon>Eubacteriales</taxon>
        <taxon>Oscillospiraceae</taxon>
        <taxon>Ruthenibacterium</taxon>
    </lineage>
</organism>
<keyword evidence="7" id="KW-1278">Translocase</keyword>
<dbReference type="InterPro" id="IPR003439">
    <property type="entry name" value="ABC_transporter-like_ATP-bd"/>
</dbReference>
<evidence type="ECO:0000256" key="7">
    <source>
        <dbReference type="ARBA" id="ARBA00022967"/>
    </source>
</evidence>
<dbReference type="CDD" id="cd03225">
    <property type="entry name" value="ABC_cobalt_CbiO_domain1"/>
    <property type="match status" value="1"/>
</dbReference>
<dbReference type="PROSITE" id="PS50893">
    <property type="entry name" value="ABC_TRANSPORTER_2"/>
    <property type="match status" value="1"/>
</dbReference>